<gene>
    <name evidence="1" type="ORF">MRATA1EN22A_LOCUS2720</name>
</gene>
<reference evidence="1" key="1">
    <citation type="submission" date="2023-05" db="EMBL/GenBank/DDBJ databases">
        <authorList>
            <consortium name="ELIXIR-Norway"/>
        </authorList>
    </citation>
    <scope>NUCLEOTIDE SEQUENCE</scope>
</reference>
<organism evidence="1 2">
    <name type="scientific">Rangifer tarandus platyrhynchus</name>
    <name type="common">Svalbard reindeer</name>
    <dbReference type="NCBI Taxonomy" id="3082113"/>
    <lineage>
        <taxon>Eukaryota</taxon>
        <taxon>Metazoa</taxon>
        <taxon>Chordata</taxon>
        <taxon>Craniata</taxon>
        <taxon>Vertebrata</taxon>
        <taxon>Euteleostomi</taxon>
        <taxon>Mammalia</taxon>
        <taxon>Eutheria</taxon>
        <taxon>Laurasiatheria</taxon>
        <taxon>Artiodactyla</taxon>
        <taxon>Ruminantia</taxon>
        <taxon>Pecora</taxon>
        <taxon>Cervidae</taxon>
        <taxon>Odocoileinae</taxon>
        <taxon>Rangifer</taxon>
    </lineage>
</organism>
<evidence type="ECO:0000313" key="1">
    <source>
        <dbReference type="EMBL" id="CAM9453686.1"/>
    </source>
</evidence>
<dbReference type="Proteomes" id="UP001162501">
    <property type="component" value="Chromosome 11"/>
</dbReference>
<accession>A0AC59Y7C3</accession>
<sequence>MRASVRQKAWGNVSTAAVFMVTHSGNNSQVQRQQKGKRTVMCPHSETLHGKKKGTMYGQYNHRVASRAVPSKDVSGSKWYGRRSQPEPCGAAGGAPGLPEQPVRPSARSQLCSSASLESMESLKSDEEADSAKEPQNEFSEVQASSPVTRGHKCAPSGGRDVALVPGTWRSSWKAATGVLSSAGYISTWESGGGRAGRAQVVRSQKVREEAAVLMALVPTCRSGRRVSARPPCRPSCPECSGPRLFCSMGDGRGFAFPEQIISSWAQEGVHNGREVLQVGADLAAAPAEVSGQGN</sequence>
<name>A0AC59Y7C3_RANTA</name>
<evidence type="ECO:0000313" key="2">
    <source>
        <dbReference type="Proteomes" id="UP001162501"/>
    </source>
</evidence>
<reference evidence="1" key="2">
    <citation type="submission" date="2025-03" db="EMBL/GenBank/DDBJ databases">
        <authorList>
            <consortium name="ELIXIR-Norway"/>
            <consortium name="Elixir Norway"/>
        </authorList>
    </citation>
    <scope>NUCLEOTIDE SEQUENCE</scope>
</reference>
<protein>
    <submittedName>
        <fullName evidence="1">Uncharacterized protein</fullName>
    </submittedName>
</protein>
<proteinExistence type="predicted"/>
<dbReference type="EMBL" id="OX596095">
    <property type="protein sequence ID" value="CAM9453686.1"/>
    <property type="molecule type" value="Genomic_DNA"/>
</dbReference>